<keyword evidence="6" id="KW-0560">Oxidoreductase</keyword>
<evidence type="ECO:0000256" key="7">
    <source>
        <dbReference type="SAM" id="Phobius"/>
    </source>
</evidence>
<keyword evidence="4 6" id="KW-0479">Metal-binding</keyword>
<evidence type="ECO:0000313" key="8">
    <source>
        <dbReference type="EMBL" id="KAL2281896.1"/>
    </source>
</evidence>
<evidence type="ECO:0000256" key="6">
    <source>
        <dbReference type="RuleBase" id="RU000461"/>
    </source>
</evidence>
<dbReference type="CDD" id="cd11058">
    <property type="entry name" value="CYP60B-like"/>
    <property type="match status" value="1"/>
</dbReference>
<dbReference type="PANTHER" id="PTHR24305:SF210">
    <property type="entry name" value="CYTOCHROME P450 MONOOXYGENASE ASQL-RELATED"/>
    <property type="match status" value="1"/>
</dbReference>
<proteinExistence type="inferred from homology"/>
<evidence type="ECO:0000256" key="5">
    <source>
        <dbReference type="ARBA" id="ARBA00023004"/>
    </source>
</evidence>
<keyword evidence="7" id="KW-0472">Membrane</keyword>
<keyword evidence="7" id="KW-1133">Transmembrane helix</keyword>
<protein>
    <recommendedName>
        <fullName evidence="10">Cytochrome P450 monooxygenase</fullName>
    </recommendedName>
</protein>
<keyword evidence="3 6" id="KW-0349">Heme</keyword>
<dbReference type="Pfam" id="PF00067">
    <property type="entry name" value="p450"/>
    <property type="match status" value="1"/>
</dbReference>
<keyword evidence="6" id="KW-0503">Monooxygenase</keyword>
<dbReference type="PANTHER" id="PTHR24305">
    <property type="entry name" value="CYTOCHROME P450"/>
    <property type="match status" value="1"/>
</dbReference>
<dbReference type="InterPro" id="IPR050121">
    <property type="entry name" value="Cytochrome_P450_monoxygenase"/>
</dbReference>
<evidence type="ECO:0008006" key="10">
    <source>
        <dbReference type="Google" id="ProtNLM"/>
    </source>
</evidence>
<organism evidence="8 9">
    <name type="scientific">Diaporthe vaccinii</name>
    <dbReference type="NCBI Taxonomy" id="105482"/>
    <lineage>
        <taxon>Eukaryota</taxon>
        <taxon>Fungi</taxon>
        <taxon>Dikarya</taxon>
        <taxon>Ascomycota</taxon>
        <taxon>Pezizomycotina</taxon>
        <taxon>Sordariomycetes</taxon>
        <taxon>Sordariomycetidae</taxon>
        <taxon>Diaporthales</taxon>
        <taxon>Diaporthaceae</taxon>
        <taxon>Diaporthe</taxon>
        <taxon>Diaporthe eres species complex</taxon>
    </lineage>
</organism>
<name>A0ABR4EHH9_9PEZI</name>
<sequence length="524" mass="60023">MPPSLPQSTFSYFWKCLLTSYGMSITFREGLLPSSSIWALLVLVVAYVVWTVVYAYTLHPLAKFPGPWWAHISRIPYWIVAVQGDQIKLMRRLHEKYGPVIRFSPNELSYTDPQAWKDVCGHYPGNSENYKAQEAHLPYINGTPSLLTAPTTDHRRMRRVFSPAFSDRSLRQQEPLFHKYVDLLISKLRGTAGQPVPLGQMLNFATFDIMGDLTFGQPLGLLQSSEYSSWVKNVFDAVRVLPLIQFIEYYPLLSKLYKYLEPKSLNKMKTTHFKHSADRVDKRLEKKSDQPDIWNIVLSAEDGKNLSLNEMHSNADLFMLAGTDTTATLLCGLTYLLSMDTERMSKVAKEVREQQKAHGLGFDSLANFTYLNACIQETLRLYPPVPTGIPRGIPAENGGRMICGRWVPTGVRCSIHQYVTYRSAANFKDPDSFVPERWLGDPRYADDRRDACQPFSYGPRNCIGQNMAWHEMRLIFASLLTNFDLKICDESRDWMDQKAYVLWEKKQLMLTLTPVAEEIVIEGL</sequence>
<feature type="transmembrane region" description="Helical" evidence="7">
    <location>
        <begin position="12"/>
        <end position="31"/>
    </location>
</feature>
<comment type="cofactor">
    <cofactor evidence="1">
        <name>heme</name>
        <dbReference type="ChEBI" id="CHEBI:30413"/>
    </cofactor>
</comment>
<evidence type="ECO:0000313" key="9">
    <source>
        <dbReference type="Proteomes" id="UP001600888"/>
    </source>
</evidence>
<dbReference type="PRINTS" id="PR00385">
    <property type="entry name" value="P450"/>
</dbReference>
<dbReference type="Proteomes" id="UP001600888">
    <property type="component" value="Unassembled WGS sequence"/>
</dbReference>
<dbReference type="PROSITE" id="PS00086">
    <property type="entry name" value="CYTOCHROME_P450"/>
    <property type="match status" value="1"/>
</dbReference>
<gene>
    <name evidence="8" type="ORF">FJTKL_11345</name>
</gene>
<dbReference type="InterPro" id="IPR017972">
    <property type="entry name" value="Cyt_P450_CS"/>
</dbReference>
<dbReference type="Gene3D" id="1.10.630.10">
    <property type="entry name" value="Cytochrome P450"/>
    <property type="match status" value="1"/>
</dbReference>
<dbReference type="InterPro" id="IPR002401">
    <property type="entry name" value="Cyt_P450_E_grp-I"/>
</dbReference>
<evidence type="ECO:0000256" key="1">
    <source>
        <dbReference type="ARBA" id="ARBA00001971"/>
    </source>
</evidence>
<evidence type="ECO:0000256" key="4">
    <source>
        <dbReference type="ARBA" id="ARBA00022723"/>
    </source>
</evidence>
<keyword evidence="9" id="KW-1185">Reference proteome</keyword>
<evidence type="ECO:0000256" key="2">
    <source>
        <dbReference type="ARBA" id="ARBA00010617"/>
    </source>
</evidence>
<comment type="caution">
    <text evidence="8">The sequence shown here is derived from an EMBL/GenBank/DDBJ whole genome shotgun (WGS) entry which is preliminary data.</text>
</comment>
<dbReference type="SUPFAM" id="SSF48264">
    <property type="entry name" value="Cytochrome P450"/>
    <property type="match status" value="1"/>
</dbReference>
<reference evidence="8 9" key="1">
    <citation type="submission" date="2024-03" db="EMBL/GenBank/DDBJ databases">
        <title>A high-quality draft genome sequence of Diaporthe vaccinii, a causative agent of upright dieback and viscid rot disease in cranberry plants.</title>
        <authorList>
            <person name="Sarrasin M."/>
            <person name="Lang B.F."/>
            <person name="Burger G."/>
        </authorList>
    </citation>
    <scope>NUCLEOTIDE SEQUENCE [LARGE SCALE GENOMIC DNA]</scope>
    <source>
        <strain evidence="8 9">IS7</strain>
    </source>
</reference>
<evidence type="ECO:0000256" key="3">
    <source>
        <dbReference type="ARBA" id="ARBA00022617"/>
    </source>
</evidence>
<dbReference type="InterPro" id="IPR036396">
    <property type="entry name" value="Cyt_P450_sf"/>
</dbReference>
<dbReference type="InterPro" id="IPR001128">
    <property type="entry name" value="Cyt_P450"/>
</dbReference>
<dbReference type="PRINTS" id="PR00463">
    <property type="entry name" value="EP450I"/>
</dbReference>
<comment type="similarity">
    <text evidence="2 6">Belongs to the cytochrome P450 family.</text>
</comment>
<keyword evidence="5 6" id="KW-0408">Iron</keyword>
<accession>A0ABR4EHH9</accession>
<keyword evidence="7" id="KW-0812">Transmembrane</keyword>
<feature type="transmembrane region" description="Helical" evidence="7">
    <location>
        <begin position="38"/>
        <end position="57"/>
    </location>
</feature>
<dbReference type="EMBL" id="JBAWTH010000054">
    <property type="protein sequence ID" value="KAL2281896.1"/>
    <property type="molecule type" value="Genomic_DNA"/>
</dbReference>